<dbReference type="Proteomes" id="UP000509658">
    <property type="component" value="Chromosome"/>
</dbReference>
<dbReference type="KEGG" id="rev:HUE57_03525"/>
<dbReference type="InterPro" id="IPR046524">
    <property type="entry name" value="DUF6701"/>
</dbReference>
<name>A0A6N0HSS4_9GAMM</name>
<evidence type="ECO:0000313" key="3">
    <source>
        <dbReference type="EMBL" id="QKQ25469.1"/>
    </source>
</evidence>
<dbReference type="EMBL" id="CP054491">
    <property type="protein sequence ID" value="QKQ25469.1"/>
    <property type="molecule type" value="Genomic_DNA"/>
</dbReference>
<evidence type="ECO:0000259" key="2">
    <source>
        <dbReference type="Pfam" id="PF20419"/>
    </source>
</evidence>
<evidence type="ECO:0000256" key="1">
    <source>
        <dbReference type="SAM" id="MobiDB-lite"/>
    </source>
</evidence>
<dbReference type="RefSeq" id="WP_174672721.1">
    <property type="nucleotide sequence ID" value="NZ_CP054491.1"/>
</dbReference>
<dbReference type="Pfam" id="PF20419">
    <property type="entry name" value="DUF6701"/>
    <property type="match status" value="1"/>
</dbReference>
<feature type="compositionally biased region" description="Low complexity" evidence="1">
    <location>
        <begin position="588"/>
        <end position="606"/>
    </location>
</feature>
<sequence length="673" mass="69261">MAPAAGTEITLTTSPLVDSGSGSTYTFTGTETSTTFYLTETTATTSPHININVTDGTASEDASEDPALQFVNTALLFSSTTSQTSCENSATMTLRAIRTDDSTGACVARVTGDLAVDMAYACVDPTTCHGDKNDAVTIRALDTDGTTLLNSGSIADNPDDSVSDYISRTLRFDGSGVANFTASYSDAGEIALHAQLSLAASSPDPAITLSDSSESFVVAPESFKVESFKSDGTTALNNSGSSGAPSQVAGDAFQLKVVAQCSDGTVTKNYAWDTDISAVAPSSPDTGSGGTLGNVYFSSDDTKVYGDAGTTTSASASDFSDGVALLTNARYNEVGSVTFQANANNYRDDASADITGTTSGEAGRFIPDRFILSAPTLTNRSDLAPTIPADFTYMDEALELGFTLTAVNAQGETTQNYEGSYAKLDPTASGDLGIGARDPVGGADMTSRVDVGTSSGTWSGGTVTVSAEVALNKLGSPDGPYEGLLFGVIPSDGDGVTLDPSTLDLDVNGNSTNDHAEIGSTDILLGRLNVVDTTGHESLPLPVTLQAEYFDGSGFVTNDRDDASLYNSTYGELDNYTDNLPTTSGEPTLSGSGTLSDGTGSGMSLSAPGSGNTGSVDLEYCLETCTNGTGGAGLGYLQYDWDGDGSHDDNPTGTARFGIYTGSDRQIYIEEIY</sequence>
<feature type="region of interest" description="Disordered" evidence="1">
    <location>
        <begin position="576"/>
        <end position="610"/>
    </location>
</feature>
<dbReference type="AlphaFoldDB" id="A0A6N0HSS4"/>
<feature type="domain" description="DUF6701" evidence="2">
    <location>
        <begin position="61"/>
        <end position="672"/>
    </location>
</feature>
<keyword evidence="4" id="KW-1185">Reference proteome</keyword>
<accession>A0A6N0HSS4</accession>
<gene>
    <name evidence="3" type="ORF">HUE57_03525</name>
</gene>
<proteinExistence type="predicted"/>
<reference evidence="3 4" key="1">
    <citation type="submission" date="2020-05" db="EMBL/GenBank/DDBJ databases">
        <title>Horizontal transmission and recombination maintain forever young bacterial symbiont genomes.</title>
        <authorList>
            <person name="Russell S.L."/>
            <person name="Pepper-Tunick E."/>
            <person name="Svedberg J."/>
            <person name="Byrne A."/>
            <person name="Ruelas Castillo J."/>
            <person name="Vollmers C."/>
            <person name="Beinart R.A."/>
            <person name="Corbett-Detig R."/>
        </authorList>
    </citation>
    <scope>NUCLEOTIDE SEQUENCE [LARGE SCALE GENOMIC DNA]</scope>
    <source>
        <strain evidence="3">Santa_Monica_outfall</strain>
    </source>
</reference>
<evidence type="ECO:0000313" key="4">
    <source>
        <dbReference type="Proteomes" id="UP000509658"/>
    </source>
</evidence>
<protein>
    <recommendedName>
        <fullName evidence="2">DUF6701 domain-containing protein</fullName>
    </recommendedName>
</protein>
<organism evidence="3 4">
    <name type="scientific">Candidatus Reidiella endopervernicosa</name>
    <dbReference type="NCBI Taxonomy" id="2738883"/>
    <lineage>
        <taxon>Bacteria</taxon>
        <taxon>Pseudomonadati</taxon>
        <taxon>Pseudomonadota</taxon>
        <taxon>Gammaproteobacteria</taxon>
        <taxon>Candidatus Reidiella</taxon>
    </lineage>
</organism>
<feature type="compositionally biased region" description="Polar residues" evidence="1">
    <location>
        <begin position="576"/>
        <end position="587"/>
    </location>
</feature>